<sequence>MTFFTFQNPSMLALLVMLLPVAWLLRRAQRRRKSVIDAMGGDLGQRSPWRDRLCLAAMLLLILALARPGISPQRHSVAKSGRDVVFVLDVSQSMLAEDAYPSRLDAAKDAIRDALDHLQSERVALVVYAGSANILCPLTFDYDFVRYVLDQATPRTVDFGGTTLLSATEKCADSIFTEQRKGMQDLIVLTDGEEHGTHNQRIAKLLNEHDSGLLLVGIGDTASGSRIPITGDDGATEYLKHDGQFVTTRLNESGLRELARLASGATYVSAGTSAFDLAGLYWQYASEKPIADVGGSDTYVTYQELGFPLMGLALAMLLIAERQHRSHGRRRTRLPVQQIAALLFIAAISVVTTPSLSAEETGVATQFAEAVRLQSAGRTADAMEIYDAIESSIVAGQISAQQTAALRFNQGLCYLDLAAKDADVEPRAALSNVEQAQTCFLDACRMSPELERARMRLDPTANWITQLQQQIEQEDERQQELQEQLQNLIELLQELQQKQTDLSDKVPSRPVPGRRHPAVAQPPDGEPETAAEDGKQFSQQQRQLHQEGIAIDAAMQTLDQAMSQSVPSEDTQPLSVLEEPLRLMKQVITAQDLAVDPLRQWSRWANARDLQQIAIRKIQEILDLLASDSSEDSDEGDWDDEESYEDMMESSESDEAMMSSMQGEGEFASGGEMQPLPVPNYSVEDILMQEQGSLQFRQQQRAKSNQGKVEKDW</sequence>
<dbReference type="SMART" id="SM00327">
    <property type="entry name" value="VWA"/>
    <property type="match status" value="1"/>
</dbReference>
<protein>
    <recommendedName>
        <fullName evidence="3">VWFA domain-containing protein</fullName>
    </recommendedName>
</protein>
<dbReference type="PANTHER" id="PTHR22550:SF14">
    <property type="entry name" value="VWFA DOMAIN-CONTAINING PROTEIN"/>
    <property type="match status" value="1"/>
</dbReference>
<evidence type="ECO:0000313" key="4">
    <source>
        <dbReference type="EMBL" id="GAA4447519.1"/>
    </source>
</evidence>
<keyword evidence="2" id="KW-1133">Transmembrane helix</keyword>
<name>A0ABP8MAT4_9BACT</name>
<feature type="compositionally biased region" description="Polar residues" evidence="1">
    <location>
        <begin position="692"/>
        <end position="707"/>
    </location>
</feature>
<feature type="domain" description="VWFA" evidence="3">
    <location>
        <begin position="83"/>
        <end position="262"/>
    </location>
</feature>
<reference evidence="5" key="1">
    <citation type="journal article" date="2019" name="Int. J. Syst. Evol. Microbiol.">
        <title>The Global Catalogue of Microorganisms (GCM) 10K type strain sequencing project: providing services to taxonomists for standard genome sequencing and annotation.</title>
        <authorList>
            <consortium name="The Broad Institute Genomics Platform"/>
            <consortium name="The Broad Institute Genome Sequencing Center for Infectious Disease"/>
            <person name="Wu L."/>
            <person name="Ma J."/>
        </authorList>
    </citation>
    <scope>NUCLEOTIDE SEQUENCE [LARGE SCALE GENOMIC DNA]</scope>
    <source>
        <strain evidence="5">JCM 17759</strain>
    </source>
</reference>
<keyword evidence="5" id="KW-1185">Reference proteome</keyword>
<feature type="region of interest" description="Disordered" evidence="1">
    <location>
        <begin position="499"/>
        <end position="544"/>
    </location>
</feature>
<feature type="compositionally biased region" description="Acidic residues" evidence="1">
    <location>
        <begin position="629"/>
        <end position="655"/>
    </location>
</feature>
<evidence type="ECO:0000259" key="3">
    <source>
        <dbReference type="PROSITE" id="PS50234"/>
    </source>
</evidence>
<feature type="transmembrane region" description="Helical" evidence="2">
    <location>
        <begin position="53"/>
        <end position="70"/>
    </location>
</feature>
<comment type="caution">
    <text evidence="4">The sequence shown here is derived from an EMBL/GenBank/DDBJ whole genome shotgun (WGS) entry which is preliminary data.</text>
</comment>
<dbReference type="Gene3D" id="3.40.50.410">
    <property type="entry name" value="von Willebrand factor, type A domain"/>
    <property type="match status" value="1"/>
</dbReference>
<evidence type="ECO:0000256" key="2">
    <source>
        <dbReference type="SAM" id="Phobius"/>
    </source>
</evidence>
<dbReference type="EMBL" id="BAABGA010000012">
    <property type="protein sequence ID" value="GAA4447519.1"/>
    <property type="molecule type" value="Genomic_DNA"/>
</dbReference>
<dbReference type="InterPro" id="IPR002035">
    <property type="entry name" value="VWF_A"/>
</dbReference>
<dbReference type="InterPro" id="IPR050768">
    <property type="entry name" value="UPF0353/GerABKA_families"/>
</dbReference>
<accession>A0ABP8MAT4</accession>
<proteinExistence type="predicted"/>
<dbReference type="Pfam" id="PF13519">
    <property type="entry name" value="VWA_2"/>
    <property type="match status" value="1"/>
</dbReference>
<organism evidence="4 5">
    <name type="scientific">Novipirellula rosea</name>
    <dbReference type="NCBI Taxonomy" id="1031540"/>
    <lineage>
        <taxon>Bacteria</taxon>
        <taxon>Pseudomonadati</taxon>
        <taxon>Planctomycetota</taxon>
        <taxon>Planctomycetia</taxon>
        <taxon>Pirellulales</taxon>
        <taxon>Pirellulaceae</taxon>
        <taxon>Novipirellula</taxon>
    </lineage>
</organism>
<feature type="region of interest" description="Disordered" evidence="1">
    <location>
        <begin position="692"/>
        <end position="713"/>
    </location>
</feature>
<dbReference type="SUPFAM" id="SSF53300">
    <property type="entry name" value="vWA-like"/>
    <property type="match status" value="1"/>
</dbReference>
<dbReference type="Proteomes" id="UP001500840">
    <property type="component" value="Unassembled WGS sequence"/>
</dbReference>
<keyword evidence="2" id="KW-0812">Transmembrane</keyword>
<feature type="transmembrane region" description="Helical" evidence="2">
    <location>
        <begin position="6"/>
        <end position="25"/>
    </location>
</feature>
<gene>
    <name evidence="4" type="ORF">GCM10023156_09620</name>
</gene>
<dbReference type="PROSITE" id="PS50234">
    <property type="entry name" value="VWFA"/>
    <property type="match status" value="1"/>
</dbReference>
<evidence type="ECO:0000313" key="5">
    <source>
        <dbReference type="Proteomes" id="UP001500840"/>
    </source>
</evidence>
<feature type="region of interest" description="Disordered" evidence="1">
    <location>
        <begin position="627"/>
        <end position="678"/>
    </location>
</feature>
<dbReference type="RefSeq" id="WP_345319939.1">
    <property type="nucleotide sequence ID" value="NZ_BAABGA010000012.1"/>
</dbReference>
<dbReference type="PANTHER" id="PTHR22550">
    <property type="entry name" value="SPORE GERMINATION PROTEIN"/>
    <property type="match status" value="1"/>
</dbReference>
<dbReference type="InterPro" id="IPR036465">
    <property type="entry name" value="vWFA_dom_sf"/>
</dbReference>
<keyword evidence="2" id="KW-0472">Membrane</keyword>
<evidence type="ECO:0000256" key="1">
    <source>
        <dbReference type="SAM" id="MobiDB-lite"/>
    </source>
</evidence>